<protein>
    <recommendedName>
        <fullName evidence="2">CHAT domain-containing protein</fullName>
    </recommendedName>
</protein>
<keyword evidence="4" id="KW-1185">Reference proteome</keyword>
<dbReference type="AlphaFoldDB" id="D5SKU0"/>
<dbReference type="Pfam" id="PF12770">
    <property type="entry name" value="CHAT"/>
    <property type="match status" value="1"/>
</dbReference>
<keyword evidence="3" id="KW-0614">Plasmid</keyword>
<dbReference type="KEGG" id="sclf:BB341_29335"/>
<organism evidence="3 4">
    <name type="scientific">Streptomyces clavuligerus</name>
    <dbReference type="NCBI Taxonomy" id="1901"/>
    <lineage>
        <taxon>Bacteria</taxon>
        <taxon>Bacillati</taxon>
        <taxon>Actinomycetota</taxon>
        <taxon>Actinomycetes</taxon>
        <taxon>Kitasatosporales</taxon>
        <taxon>Streptomycetaceae</taxon>
        <taxon>Streptomyces</taxon>
    </lineage>
</organism>
<dbReference type="EMBL" id="CM000914">
    <property type="protein sequence ID" value="EFG04533.2"/>
    <property type="molecule type" value="Genomic_DNA"/>
</dbReference>
<evidence type="ECO:0000259" key="2">
    <source>
        <dbReference type="Pfam" id="PF12770"/>
    </source>
</evidence>
<dbReference type="RefSeq" id="WP_003963422.1">
    <property type="nucleotide sequence ID" value="NZ_CM000914.1"/>
</dbReference>
<dbReference type="OrthoDB" id="4149784at2"/>
<dbReference type="GeneID" id="93734131"/>
<dbReference type="Proteomes" id="UP000002357">
    <property type="component" value="Plasmid pSCL4"/>
</dbReference>
<accession>D5SKU0</accession>
<proteinExistence type="predicted"/>
<dbReference type="eggNOG" id="COG4995">
    <property type="taxonomic scope" value="Bacteria"/>
</dbReference>
<reference evidence="3 4" key="1">
    <citation type="journal article" date="2010" name="Genome Biol. Evol.">
        <title>The sequence of a 1.8-mb bacterial linear plasmid reveals a rich evolutionary reservoir of secondary metabolic pathways.</title>
        <authorList>
            <person name="Medema M.H."/>
            <person name="Trefzer A."/>
            <person name="Kovalchuk A."/>
            <person name="van den Berg M."/>
            <person name="Mueller U."/>
            <person name="Heijne W."/>
            <person name="Wu L."/>
            <person name="Alam M.T."/>
            <person name="Ronning C.M."/>
            <person name="Nierman W.C."/>
            <person name="Bovenberg R.A.L."/>
            <person name="Breitling R."/>
            <person name="Takano E."/>
        </authorList>
    </citation>
    <scope>NUCLEOTIDE SEQUENCE [LARGE SCALE GENOMIC DNA]</scope>
    <source>
        <strain evidence="4">ATCC 27064 / DSM 738 / JCM 4710 / NBRC 13307 / NCIMB 12785 / NRRL 3585 / VKM Ac-602</strain>
        <plasmid evidence="3">pSCL4</plasmid>
    </source>
</reference>
<name>D5SKU0_STRCL</name>
<geneLocation type="plasmid" evidence="3 4">
    <name>pSCL4</name>
</geneLocation>
<feature type="region of interest" description="Disordered" evidence="1">
    <location>
        <begin position="511"/>
        <end position="534"/>
    </location>
</feature>
<evidence type="ECO:0000313" key="4">
    <source>
        <dbReference type="Proteomes" id="UP000002357"/>
    </source>
</evidence>
<evidence type="ECO:0000256" key="1">
    <source>
        <dbReference type="SAM" id="MobiDB-lite"/>
    </source>
</evidence>
<dbReference type="InterPro" id="IPR024983">
    <property type="entry name" value="CHAT_dom"/>
</dbReference>
<gene>
    <name evidence="3" type="ORF">SCLAV_p1047</name>
</gene>
<feature type="compositionally biased region" description="Low complexity" evidence="1">
    <location>
        <begin position="641"/>
        <end position="650"/>
    </location>
</feature>
<feature type="region of interest" description="Disordered" evidence="1">
    <location>
        <begin position="633"/>
        <end position="656"/>
    </location>
</feature>
<evidence type="ECO:0000313" key="3">
    <source>
        <dbReference type="EMBL" id="EFG04533.2"/>
    </source>
</evidence>
<sequence>MRKPYDLQALMHEMQQSARQGLVSIEDMRRMTDLVLDRLGCTTGAEAFDRLYGDWRQLPRGTVMSGLRAGQILGMLPMLRFDEVVGDRQREDELRDEARRYGPEGGKWQSAVISMGASAGAQRMADPGEMEAAIGRMEEALALVEPGSREADALGVQHAVLRLHLAQLTGGEDDFDSAVDDLARLIGSPIWDDGQRTGMTAQLAVFRSHQAIRHQDEAALAEQIRVLESVLPTLPPDHMDRVGLQSQLEASRSHLAILRARRTGEWPSEDAAVSFTADAVRREIAGLPREARIDRLVETGIILGGRAQMAKDHAGLVEAQGLLREALDHLQPDDERWTRAAFTLGLSHMIQAVLSLAPRRDRTPHLDQGISWLRHARRLVRGPEHPLWGNMSMGLADAHRVRGDVVHAVDPQAKRRHHAEARRLGLESLTASVWAVLLQTGTAHAAQTARYASERAFQVARWCLDDGAPADAVRALDSGRGLTLHAATVATTVPDMLDALGRSDLADEWRRAGPAAVPEQGPGTAPNAPVTGPGSRLRRRVLQALAASPLRRRLLNTPTPEEIGAALRTLGATALVYLVPADDEERSMKDQVFFGLRALPGMAVLVRADGSVRTLELPDLSVSAPELAEYRALGTPGRDAGGPPTEAAAAPVPPRRTGESRAALDRLCDWAGTVAMRPLLRELARDGGPAPRLVLVPMAELGLVPWHAARLRRRGTTGVYACQQADISYLPSARLLCEVAARPAAGIRQPLVVGNPTRDLHHAGEEAEAIHRAFHPGGDLLGPGTATPAAVTDWLRGQRGGLLHLACHGVVRRGERRSSSLVLAGGDLAAEELTEGGARCERLDLVVLAACRTSVSGHGYDEAYSLSTAFLVAGARSVIGSLWPVPDEATSLLMYMTHHYLSRERLTPGQALRRAQLWMLDDRREAPPGMPYRLQERIRRITSDDLTAWAGFTHLGW</sequence>
<feature type="domain" description="CHAT" evidence="2">
    <location>
        <begin position="667"/>
        <end position="956"/>
    </location>
</feature>